<dbReference type="SUPFAM" id="SSF52821">
    <property type="entry name" value="Rhodanese/Cell cycle control phosphatase"/>
    <property type="match status" value="2"/>
</dbReference>
<accession>A0A5D4H0G2</accession>
<evidence type="ECO:0000256" key="2">
    <source>
        <dbReference type="SAM" id="SignalP"/>
    </source>
</evidence>
<dbReference type="PANTHER" id="PTHR43084:SF1">
    <property type="entry name" value="PERSULFIDE DIOXYGENASE ETHE1, MITOCHONDRIAL"/>
    <property type="match status" value="1"/>
</dbReference>
<dbReference type="Proteomes" id="UP000322362">
    <property type="component" value="Unassembled WGS sequence"/>
</dbReference>
<dbReference type="SMART" id="SM00450">
    <property type="entry name" value="RHOD"/>
    <property type="match status" value="1"/>
</dbReference>
<organism evidence="4 5">
    <name type="scientific">Sphingobacterium phlebotomi</name>
    <dbReference type="NCBI Taxonomy" id="2605433"/>
    <lineage>
        <taxon>Bacteria</taxon>
        <taxon>Pseudomonadati</taxon>
        <taxon>Bacteroidota</taxon>
        <taxon>Sphingobacteriia</taxon>
        <taxon>Sphingobacteriales</taxon>
        <taxon>Sphingobacteriaceae</taxon>
        <taxon>Sphingobacterium</taxon>
    </lineage>
</organism>
<dbReference type="InterPro" id="IPR001279">
    <property type="entry name" value="Metallo-B-lactamas"/>
</dbReference>
<dbReference type="GO" id="GO:0006749">
    <property type="term" value="P:glutathione metabolic process"/>
    <property type="evidence" value="ECO:0007669"/>
    <property type="project" value="InterPro"/>
</dbReference>
<dbReference type="InterPro" id="IPR036866">
    <property type="entry name" value="RibonucZ/Hydroxyglut_hydro"/>
</dbReference>
<dbReference type="PROSITE" id="PS50206">
    <property type="entry name" value="RHODANESE_3"/>
    <property type="match status" value="2"/>
</dbReference>
<dbReference type="AlphaFoldDB" id="A0A5D4H0G2"/>
<dbReference type="EMBL" id="VTAV01000012">
    <property type="protein sequence ID" value="TYR34521.1"/>
    <property type="molecule type" value="Genomic_DNA"/>
</dbReference>
<dbReference type="GO" id="GO:0070813">
    <property type="term" value="P:hydrogen sulfide metabolic process"/>
    <property type="evidence" value="ECO:0007669"/>
    <property type="project" value="TreeGrafter"/>
</dbReference>
<feature type="chain" id="PRO_5022853640" evidence="2">
    <location>
        <begin position="25"/>
        <end position="485"/>
    </location>
</feature>
<keyword evidence="1" id="KW-0479">Metal-binding</keyword>
<keyword evidence="4" id="KW-0378">Hydrolase</keyword>
<keyword evidence="5" id="KW-1185">Reference proteome</keyword>
<feature type="domain" description="Rhodanese" evidence="3">
    <location>
        <begin position="396"/>
        <end position="482"/>
    </location>
</feature>
<evidence type="ECO:0000256" key="1">
    <source>
        <dbReference type="ARBA" id="ARBA00022723"/>
    </source>
</evidence>
<dbReference type="InterPro" id="IPR001763">
    <property type="entry name" value="Rhodanese-like_dom"/>
</dbReference>
<dbReference type="PANTHER" id="PTHR43084">
    <property type="entry name" value="PERSULFIDE DIOXYGENASE ETHE1"/>
    <property type="match status" value="1"/>
</dbReference>
<gene>
    <name evidence="4" type="ORF">FXV77_15875</name>
</gene>
<reference evidence="4 5" key="1">
    <citation type="submission" date="2019-08" db="EMBL/GenBank/DDBJ databases">
        <title>Phlebobacter frassis gen. nov. sp. nov., a new member of family Sphingobacteriaceae isolated from sand fly rearing media.</title>
        <authorList>
            <person name="Kakumanu M.L."/>
            <person name="Marayati B.F."/>
            <person name="Wada-Katsumata A."/>
            <person name="Wasserberg G."/>
            <person name="Schal C."/>
            <person name="Apperson C.S."/>
            <person name="Ponnusamy L."/>
        </authorList>
    </citation>
    <scope>NUCLEOTIDE SEQUENCE [LARGE SCALE GENOMIC DNA]</scope>
    <source>
        <strain evidence="4 5">SSI9</strain>
    </source>
</reference>
<dbReference type="SMART" id="SM00849">
    <property type="entry name" value="Lactamase_B"/>
    <property type="match status" value="1"/>
</dbReference>
<name>A0A5D4H0G2_9SPHI</name>
<evidence type="ECO:0000259" key="3">
    <source>
        <dbReference type="PROSITE" id="PS50206"/>
    </source>
</evidence>
<sequence length="485" mass="54357">MKRRDFVHKSLVLLAFASGGTAIACLGTKKSKASYTIKQFEDEGLAHFSYAILVDNKIVLVDPARDPQPYYDYADEQEAEIIGVIETHPHADFVSSHLQIHQEKQAKIYVSRLVHAAYPHQTFDEGDHIALSDTVTLVALHTPGHSPDSISVVLREEDKDVAVFSGDALLFGSVGRPDLREYSGEAAARRQELAKQMYHTVHQKYAALNDNVLVYPAHGAGSLCGNAIRDVKESTIGYERAHNFGFQIKDEQEFVKILLQDQPYIPKYFPYNVELNKKGAPTFEQAIKAVSVLPVTGTDVSQTLVVDTRGSRDFRASHLPQSVNIPDNKKFETWLGTFVDPEDNFYLVVGDEIDKEKQLSKAAKIGYEALVKAILIYKDHQGQQFSNFDKVDFDKNKADYIILDVRTVKEASEDPVFENVVNIPLSELEEKIATLPTDKPIYVHCASGYRSSIGSSLIKKVYPNADVYDIGSEIIEYKKSNRNKR</sequence>
<dbReference type="CDD" id="cd07724">
    <property type="entry name" value="POD-like_MBL-fold"/>
    <property type="match status" value="1"/>
</dbReference>
<feature type="domain" description="Rhodanese" evidence="3">
    <location>
        <begin position="299"/>
        <end position="351"/>
    </location>
</feature>
<dbReference type="GO" id="GO:0050313">
    <property type="term" value="F:sulfur dioxygenase activity"/>
    <property type="evidence" value="ECO:0007669"/>
    <property type="project" value="InterPro"/>
</dbReference>
<dbReference type="Gene3D" id="3.40.250.10">
    <property type="entry name" value="Rhodanese-like domain"/>
    <property type="match status" value="2"/>
</dbReference>
<proteinExistence type="predicted"/>
<dbReference type="GO" id="GO:0046872">
    <property type="term" value="F:metal ion binding"/>
    <property type="evidence" value="ECO:0007669"/>
    <property type="project" value="UniProtKB-KW"/>
</dbReference>
<evidence type="ECO:0000313" key="5">
    <source>
        <dbReference type="Proteomes" id="UP000322362"/>
    </source>
</evidence>
<dbReference type="PROSITE" id="PS51257">
    <property type="entry name" value="PROKAR_LIPOPROTEIN"/>
    <property type="match status" value="1"/>
</dbReference>
<dbReference type="GO" id="GO:0016787">
    <property type="term" value="F:hydrolase activity"/>
    <property type="evidence" value="ECO:0007669"/>
    <property type="project" value="UniProtKB-KW"/>
</dbReference>
<dbReference type="InterPro" id="IPR044528">
    <property type="entry name" value="POD-like_MBL-fold"/>
</dbReference>
<dbReference type="Pfam" id="PF00753">
    <property type="entry name" value="Lactamase_B"/>
    <property type="match status" value="1"/>
</dbReference>
<keyword evidence="2" id="KW-0732">Signal</keyword>
<dbReference type="SUPFAM" id="SSF56281">
    <property type="entry name" value="Metallo-hydrolase/oxidoreductase"/>
    <property type="match status" value="1"/>
</dbReference>
<comment type="caution">
    <text evidence="4">The sequence shown here is derived from an EMBL/GenBank/DDBJ whole genome shotgun (WGS) entry which is preliminary data.</text>
</comment>
<protein>
    <submittedName>
        <fullName evidence="4">MBL fold metallo-hydrolase</fullName>
    </submittedName>
</protein>
<evidence type="ECO:0000313" key="4">
    <source>
        <dbReference type="EMBL" id="TYR34521.1"/>
    </source>
</evidence>
<dbReference type="InterPro" id="IPR036873">
    <property type="entry name" value="Rhodanese-like_dom_sf"/>
</dbReference>
<dbReference type="Pfam" id="PF00581">
    <property type="entry name" value="Rhodanese"/>
    <property type="match status" value="2"/>
</dbReference>
<dbReference type="InterPro" id="IPR051682">
    <property type="entry name" value="Mito_Persulfide_Diox"/>
</dbReference>
<feature type="signal peptide" evidence="2">
    <location>
        <begin position="1"/>
        <end position="24"/>
    </location>
</feature>
<dbReference type="Gene3D" id="3.60.15.10">
    <property type="entry name" value="Ribonuclease Z/Hydroxyacylglutathione hydrolase-like"/>
    <property type="match status" value="1"/>
</dbReference>